<dbReference type="OrthoDB" id="9806546at2"/>
<evidence type="ECO:0000256" key="9">
    <source>
        <dbReference type="ARBA" id="ARBA00023229"/>
    </source>
</evidence>
<dbReference type="InterPro" id="IPR003821">
    <property type="entry name" value="DXP_reductoisomerase"/>
</dbReference>
<evidence type="ECO:0000256" key="5">
    <source>
        <dbReference type="ARBA" id="ARBA00022723"/>
    </source>
</evidence>
<feature type="binding site" evidence="13">
    <location>
        <position position="126"/>
    </location>
    <ligand>
        <name>NADPH</name>
        <dbReference type="ChEBI" id="CHEBI:57783"/>
    </ligand>
</feature>
<dbReference type="UniPathway" id="UPA00056">
    <property type="reaction ID" value="UER00092"/>
</dbReference>
<feature type="binding site" evidence="13">
    <location>
        <position position="125"/>
    </location>
    <ligand>
        <name>1-deoxy-D-xylulose 5-phosphate</name>
        <dbReference type="ChEBI" id="CHEBI:57792"/>
    </ligand>
</feature>
<comment type="cofactor">
    <cofactor evidence="13">
        <name>Mg(2+)</name>
        <dbReference type="ChEBI" id="CHEBI:18420"/>
    </cofactor>
    <cofactor evidence="13">
        <name>Mn(2+)</name>
        <dbReference type="ChEBI" id="CHEBI:29035"/>
    </cofactor>
</comment>
<dbReference type="InterPro" id="IPR036169">
    <property type="entry name" value="DXPR_C_sf"/>
</dbReference>
<feature type="binding site" evidence="13">
    <location>
        <position position="222"/>
    </location>
    <ligand>
        <name>1-deoxy-D-xylulose 5-phosphate</name>
        <dbReference type="ChEBI" id="CHEBI:57792"/>
    </ligand>
</feature>
<comment type="function">
    <text evidence="11 13">Catalyzes the NADPH-dependent rearrangement and reduction of 1-deoxy-D-xylulose-5-phosphate (DXP) to 2-C-methyl-D-erythritol 4-phosphate (MEP).</text>
</comment>
<dbReference type="STRING" id="1317117.ATO7_08337"/>
<dbReference type="NCBIfam" id="TIGR00243">
    <property type="entry name" value="Dxr"/>
    <property type="match status" value="1"/>
</dbReference>
<dbReference type="InterPro" id="IPR013512">
    <property type="entry name" value="DXP_reductoisomerase_N"/>
</dbReference>
<dbReference type="InterPro" id="IPR013644">
    <property type="entry name" value="DXP_reductoisomerase_C"/>
</dbReference>
<dbReference type="InterPro" id="IPR036291">
    <property type="entry name" value="NAD(P)-bd_dom_sf"/>
</dbReference>
<comment type="pathway">
    <text evidence="2 13">Isoprenoid biosynthesis; isopentenyl diphosphate biosynthesis via DXP pathway; isopentenyl diphosphate from 1-deoxy-D-xylulose 5-phosphate: step 1/6.</text>
</comment>
<evidence type="ECO:0000313" key="18">
    <source>
        <dbReference type="Proteomes" id="UP000192342"/>
    </source>
</evidence>
<evidence type="ECO:0000256" key="3">
    <source>
        <dbReference type="ARBA" id="ARBA00006825"/>
    </source>
</evidence>
<proteinExistence type="inferred from homology"/>
<keyword evidence="13" id="KW-0460">Magnesium</keyword>
<sequence length="396" mass="41866">MQQLVILGATGTIGRNTLDVASRHPQKIQVVGVSANRDDAGLFAICQEHRVGWAAMADEAAAQRLQLRLREAGLPTKVLSGAQGLCELAALPEATTVMAAVVGAAGLLPTLAAVEAHKRVLLATKEALVMSGQVFMDALRNSRAELLPIDSEHNAIFQCLPPGSHCGQTPRGVRRLILTASGGPFRTLPMEAFATVTPAQAVAHPNWTMGQKISVDSATMMNKGLELIEAARLFDLPSARIDVLLHPQSVIHSLVEYDDASFLAQIGSPDMRIPIAHAMAWPERFESGAASVDLAEVARMDFEAADLARFPCLRLARESLEAGGTAPAVLNAANEVAVEAFLHEQAAFLDIAACVESTLEAMDSAGLAQPNCIESVLAADAWARAHAAQHLGVSHA</sequence>
<feature type="binding site" evidence="13">
    <location>
        <position position="204"/>
    </location>
    <ligand>
        <name>1-deoxy-D-xylulose 5-phosphate</name>
        <dbReference type="ChEBI" id="CHEBI:57792"/>
    </ligand>
</feature>
<evidence type="ECO:0000313" key="17">
    <source>
        <dbReference type="EMBL" id="ORE87033.1"/>
    </source>
</evidence>
<evidence type="ECO:0000256" key="6">
    <source>
        <dbReference type="ARBA" id="ARBA00022857"/>
    </source>
</evidence>
<dbReference type="GO" id="GO:0016853">
    <property type="term" value="F:isomerase activity"/>
    <property type="evidence" value="ECO:0007669"/>
    <property type="project" value="UniProtKB-KW"/>
</dbReference>
<comment type="similarity">
    <text evidence="3 13">Belongs to the DXR family.</text>
</comment>
<evidence type="ECO:0000256" key="1">
    <source>
        <dbReference type="ARBA" id="ARBA00001941"/>
    </source>
</evidence>
<dbReference type="AlphaFoldDB" id="A0A1Y1SED0"/>
<dbReference type="Gene3D" id="1.10.1740.10">
    <property type="match status" value="1"/>
</dbReference>
<keyword evidence="9 13" id="KW-0414">Isoprene biosynthesis</keyword>
<dbReference type="RefSeq" id="WP_083561240.1">
    <property type="nucleotide sequence ID" value="NZ_AQQV01000002.1"/>
</dbReference>
<evidence type="ECO:0000256" key="2">
    <source>
        <dbReference type="ARBA" id="ARBA00005094"/>
    </source>
</evidence>
<dbReference type="SUPFAM" id="SSF55347">
    <property type="entry name" value="Glyceraldehyde-3-phosphate dehydrogenase-like, C-terminal domain"/>
    <property type="match status" value="1"/>
</dbReference>
<feature type="binding site" evidence="13">
    <location>
        <position position="150"/>
    </location>
    <ligand>
        <name>Mn(2+)</name>
        <dbReference type="ChEBI" id="CHEBI:29035"/>
    </ligand>
</feature>
<feature type="binding site" evidence="13">
    <location>
        <position position="181"/>
    </location>
    <ligand>
        <name>1-deoxy-D-xylulose 5-phosphate</name>
        <dbReference type="ChEBI" id="CHEBI:57792"/>
    </ligand>
</feature>
<keyword evidence="8 13" id="KW-0464">Manganese</keyword>
<evidence type="ECO:0000259" key="16">
    <source>
        <dbReference type="Pfam" id="PF13288"/>
    </source>
</evidence>
<reference evidence="17 18" key="1">
    <citation type="submission" date="2013-04" db="EMBL/GenBank/DDBJ databases">
        <title>Oceanococcus atlanticus 22II-S10r2 Genome Sequencing.</title>
        <authorList>
            <person name="Lai Q."/>
            <person name="Li G."/>
            <person name="Shao Z."/>
        </authorList>
    </citation>
    <scope>NUCLEOTIDE SEQUENCE [LARGE SCALE GENOMIC DNA]</scope>
    <source>
        <strain evidence="17 18">22II-S10r2</strain>
    </source>
</reference>
<gene>
    <name evidence="13" type="primary">dxr</name>
    <name evidence="17" type="ORF">ATO7_08337</name>
</gene>
<dbReference type="Pfam" id="PF02670">
    <property type="entry name" value="DXP_reductoisom"/>
    <property type="match status" value="1"/>
</dbReference>
<dbReference type="HAMAP" id="MF_00183">
    <property type="entry name" value="DXP_reductoisom"/>
    <property type="match status" value="1"/>
</dbReference>
<dbReference type="SUPFAM" id="SSF51735">
    <property type="entry name" value="NAD(P)-binding Rossmann-fold domains"/>
    <property type="match status" value="1"/>
</dbReference>
<comment type="catalytic activity">
    <reaction evidence="10">
        <text>2-C-methyl-D-erythritol 4-phosphate + NADP(+) = 1-deoxy-D-xylulose 5-phosphate + NADPH + H(+)</text>
        <dbReference type="Rhea" id="RHEA:13717"/>
        <dbReference type="ChEBI" id="CHEBI:15378"/>
        <dbReference type="ChEBI" id="CHEBI:57783"/>
        <dbReference type="ChEBI" id="CHEBI:57792"/>
        <dbReference type="ChEBI" id="CHEBI:58262"/>
        <dbReference type="ChEBI" id="CHEBI:58349"/>
        <dbReference type="EC" id="1.1.1.267"/>
    </reaction>
    <physiologicalReaction direction="right-to-left" evidence="10">
        <dbReference type="Rhea" id="RHEA:13719"/>
    </physiologicalReaction>
</comment>
<evidence type="ECO:0000256" key="7">
    <source>
        <dbReference type="ARBA" id="ARBA00023002"/>
    </source>
</evidence>
<dbReference type="GO" id="GO:0030604">
    <property type="term" value="F:1-deoxy-D-xylulose-5-phosphate reductoisomerase activity"/>
    <property type="evidence" value="ECO:0007669"/>
    <property type="project" value="UniProtKB-UniRule"/>
</dbReference>
<keyword evidence="6 13" id="KW-0521">NADP</keyword>
<dbReference type="Pfam" id="PF08436">
    <property type="entry name" value="DXP_redisom_C"/>
    <property type="match status" value="1"/>
</dbReference>
<comment type="caution">
    <text evidence="13">Lacks conserved residue(s) required for the propagation of feature annotation.</text>
</comment>
<feature type="binding site" evidence="13">
    <location>
        <position position="37"/>
    </location>
    <ligand>
        <name>NADPH</name>
        <dbReference type="ChEBI" id="CHEBI:57783"/>
    </ligand>
</feature>
<keyword evidence="5 13" id="KW-0479">Metal-binding</keyword>
<dbReference type="GO" id="GO:0070402">
    <property type="term" value="F:NADPH binding"/>
    <property type="evidence" value="ECO:0007669"/>
    <property type="project" value="InterPro"/>
</dbReference>
<feature type="binding site" evidence="13">
    <location>
        <position position="11"/>
    </location>
    <ligand>
        <name>NADPH</name>
        <dbReference type="ChEBI" id="CHEBI:57783"/>
    </ligand>
</feature>
<dbReference type="SUPFAM" id="SSF69055">
    <property type="entry name" value="1-deoxy-D-xylulose-5-phosphate reductoisomerase, C-terminal domain"/>
    <property type="match status" value="1"/>
</dbReference>
<feature type="binding site" evidence="13">
    <location>
        <position position="226"/>
    </location>
    <ligand>
        <name>Mn(2+)</name>
        <dbReference type="ChEBI" id="CHEBI:29035"/>
    </ligand>
</feature>
<comment type="cofactor">
    <cofactor evidence="1">
        <name>Co(2+)</name>
        <dbReference type="ChEBI" id="CHEBI:48828"/>
    </cofactor>
</comment>
<evidence type="ECO:0000259" key="15">
    <source>
        <dbReference type="Pfam" id="PF08436"/>
    </source>
</evidence>
<keyword evidence="17" id="KW-0413">Isomerase</keyword>
<dbReference type="GO" id="GO:0030145">
    <property type="term" value="F:manganese ion binding"/>
    <property type="evidence" value="ECO:0007669"/>
    <property type="project" value="TreeGrafter"/>
</dbReference>
<feature type="binding site" evidence="13">
    <location>
        <position position="10"/>
    </location>
    <ligand>
        <name>NADPH</name>
        <dbReference type="ChEBI" id="CHEBI:57783"/>
    </ligand>
</feature>
<evidence type="ECO:0000256" key="13">
    <source>
        <dbReference type="HAMAP-Rule" id="MF_00183"/>
    </source>
</evidence>
<keyword evidence="7 13" id="KW-0560">Oxidoreductase</keyword>
<dbReference type="PANTHER" id="PTHR30525:SF0">
    <property type="entry name" value="1-DEOXY-D-XYLULOSE 5-PHOSPHATE REDUCTOISOMERASE, CHLOROPLASTIC"/>
    <property type="match status" value="1"/>
</dbReference>
<feature type="binding site" evidence="13">
    <location>
        <position position="217"/>
    </location>
    <ligand>
        <name>1-deoxy-D-xylulose 5-phosphate</name>
        <dbReference type="ChEBI" id="CHEBI:57792"/>
    </ligand>
</feature>
<accession>A0A1Y1SED0</accession>
<feature type="binding site" evidence="13">
    <location>
        <position position="210"/>
    </location>
    <ligand>
        <name>NADPH</name>
        <dbReference type="ChEBI" id="CHEBI:57783"/>
    </ligand>
</feature>
<evidence type="ECO:0000259" key="14">
    <source>
        <dbReference type="Pfam" id="PF02670"/>
    </source>
</evidence>
<dbReference type="EC" id="1.1.1.267" evidence="4 13"/>
<feature type="domain" description="1-deoxy-D-xylulose 5-phosphate reductoisomerase N-terminal" evidence="14">
    <location>
        <begin position="4"/>
        <end position="132"/>
    </location>
</feature>
<name>A0A1Y1SED0_9GAMM</name>
<feature type="binding site" evidence="13">
    <location>
        <position position="151"/>
    </location>
    <ligand>
        <name>1-deoxy-D-xylulose 5-phosphate</name>
        <dbReference type="ChEBI" id="CHEBI:57792"/>
    </ligand>
</feature>
<keyword evidence="18" id="KW-1185">Reference proteome</keyword>
<evidence type="ECO:0000256" key="4">
    <source>
        <dbReference type="ARBA" id="ARBA00012366"/>
    </source>
</evidence>
<feature type="binding site" evidence="13">
    <location>
        <position position="152"/>
    </location>
    <ligand>
        <name>Mn(2+)</name>
        <dbReference type="ChEBI" id="CHEBI:29035"/>
    </ligand>
</feature>
<dbReference type="Gene3D" id="3.40.50.720">
    <property type="entry name" value="NAD(P)-binding Rossmann-like Domain"/>
    <property type="match status" value="1"/>
</dbReference>
<feature type="binding site" evidence="13">
    <location>
        <position position="226"/>
    </location>
    <ligand>
        <name>1-deoxy-D-xylulose 5-phosphate</name>
        <dbReference type="ChEBI" id="CHEBI:57792"/>
    </ligand>
</feature>
<evidence type="ECO:0000256" key="10">
    <source>
        <dbReference type="ARBA" id="ARBA00048543"/>
    </source>
</evidence>
<feature type="binding site" evidence="13">
    <location>
        <position position="13"/>
    </location>
    <ligand>
        <name>NADPH</name>
        <dbReference type="ChEBI" id="CHEBI:57783"/>
    </ligand>
</feature>
<protein>
    <recommendedName>
        <fullName evidence="12 13">1-deoxy-D-xylulose 5-phosphate reductoisomerase</fullName>
        <shortName evidence="13">DXP reductoisomerase</shortName>
        <ecNumber evidence="4 13">1.1.1.267</ecNumber>
    </recommendedName>
    <alternativeName>
        <fullName evidence="13">1-deoxyxylulose-5-phosphate reductoisomerase</fullName>
    </alternativeName>
    <alternativeName>
        <fullName evidence="13">2-C-methyl-D-erythritol 4-phosphate synthase</fullName>
    </alternativeName>
</protein>
<dbReference type="PIRSF" id="PIRSF006205">
    <property type="entry name" value="Dxp_reductismrs"/>
    <property type="match status" value="1"/>
</dbReference>
<dbReference type="GO" id="GO:0051484">
    <property type="term" value="P:isopentenyl diphosphate biosynthetic process, methylerythritol 4-phosphate pathway involved in terpenoid biosynthetic process"/>
    <property type="evidence" value="ECO:0007669"/>
    <property type="project" value="UniProtKB-ARBA"/>
</dbReference>
<comment type="caution">
    <text evidence="17">The sequence shown here is derived from an EMBL/GenBank/DDBJ whole genome shotgun (WGS) entry which is preliminary data.</text>
</comment>
<dbReference type="Proteomes" id="UP000192342">
    <property type="component" value="Unassembled WGS sequence"/>
</dbReference>
<feature type="domain" description="DXP reductoisomerase C-terminal" evidence="16">
    <location>
        <begin position="266"/>
        <end position="385"/>
    </location>
</feature>
<dbReference type="Pfam" id="PF13288">
    <property type="entry name" value="DXPR_C"/>
    <property type="match status" value="1"/>
</dbReference>
<feature type="binding site" evidence="13">
    <location>
        <position position="223"/>
    </location>
    <ligand>
        <name>1-deoxy-D-xylulose 5-phosphate</name>
        <dbReference type="ChEBI" id="CHEBI:57792"/>
    </ligand>
</feature>
<feature type="domain" description="1-deoxy-D-xylulose 5-phosphate reductoisomerase C-terminal" evidence="15">
    <location>
        <begin position="146"/>
        <end position="234"/>
    </location>
</feature>
<evidence type="ECO:0000256" key="12">
    <source>
        <dbReference type="ARBA" id="ARBA00071224"/>
    </source>
</evidence>
<dbReference type="FunFam" id="1.10.1740.10:FF:000004">
    <property type="entry name" value="1-deoxy-D-xylulose 5-phosphate reductoisomerase"/>
    <property type="match status" value="1"/>
</dbReference>
<dbReference type="InterPro" id="IPR026877">
    <property type="entry name" value="DXPR_C"/>
</dbReference>
<organism evidence="17 18">
    <name type="scientific">Oceanococcus atlanticus</name>
    <dbReference type="NCBI Taxonomy" id="1317117"/>
    <lineage>
        <taxon>Bacteria</taxon>
        <taxon>Pseudomonadati</taxon>
        <taxon>Pseudomonadota</taxon>
        <taxon>Gammaproteobacteria</taxon>
        <taxon>Chromatiales</taxon>
        <taxon>Oceanococcaceae</taxon>
        <taxon>Oceanococcus</taxon>
    </lineage>
</organism>
<evidence type="ECO:0000256" key="8">
    <source>
        <dbReference type="ARBA" id="ARBA00023211"/>
    </source>
</evidence>
<dbReference type="FunFam" id="3.40.50.720:FF:000045">
    <property type="entry name" value="1-deoxy-D-xylulose 5-phosphate reductoisomerase"/>
    <property type="match status" value="1"/>
</dbReference>
<evidence type="ECO:0000256" key="11">
    <source>
        <dbReference type="ARBA" id="ARBA00054845"/>
    </source>
</evidence>
<dbReference type="PANTHER" id="PTHR30525">
    <property type="entry name" value="1-DEOXY-D-XYLULOSE 5-PHOSPHATE REDUCTOISOMERASE"/>
    <property type="match status" value="1"/>
</dbReference>
<dbReference type="NCBIfam" id="NF009114">
    <property type="entry name" value="PRK12464.1"/>
    <property type="match status" value="1"/>
</dbReference>
<dbReference type="EMBL" id="AQQV01000002">
    <property type="protein sequence ID" value="ORE87033.1"/>
    <property type="molecule type" value="Genomic_DNA"/>
</dbReference>
<feature type="binding site" evidence="13">
    <location>
        <position position="152"/>
    </location>
    <ligand>
        <name>1-deoxy-D-xylulose 5-phosphate</name>
        <dbReference type="ChEBI" id="CHEBI:57792"/>
    </ligand>
</feature>